<dbReference type="Pfam" id="PF11150">
    <property type="entry name" value="DUF2927"/>
    <property type="match status" value="1"/>
</dbReference>
<dbReference type="RefSeq" id="WP_061897064.1">
    <property type="nucleotide sequence ID" value="NZ_CAXYEW010000005.1"/>
</dbReference>
<evidence type="ECO:0000256" key="1">
    <source>
        <dbReference type="SAM" id="SignalP"/>
    </source>
</evidence>
<comment type="caution">
    <text evidence="2">The sequence shown here is derived from an EMBL/GenBank/DDBJ whole genome shotgun (WGS) entry which is preliminary data.</text>
</comment>
<proteinExistence type="predicted"/>
<reference evidence="4" key="1">
    <citation type="submission" date="2015-12" db="EMBL/GenBank/DDBJ databases">
        <authorList>
            <person name="Shamseldin A."/>
            <person name="Moawad H."/>
            <person name="Abd El-Rahim W.M."/>
            <person name="Sadowsky M.J."/>
        </authorList>
    </citation>
    <scope>NUCLEOTIDE SEQUENCE [LARGE SCALE GENOMIC DNA]</scope>
    <source>
        <strain evidence="4">2538-88</strain>
    </source>
</reference>
<evidence type="ECO:0008006" key="6">
    <source>
        <dbReference type="Google" id="ProtNLM"/>
    </source>
</evidence>
<dbReference type="EMBL" id="LOBP01000101">
    <property type="protein sequence ID" value="KYN89404.1"/>
    <property type="molecule type" value="Genomic_DNA"/>
</dbReference>
<dbReference type="InterPro" id="IPR021323">
    <property type="entry name" value="DUF2927"/>
</dbReference>
<accession>A0A151KWX9</accession>
<protein>
    <recommendedName>
        <fullName evidence="6">DUF2927 domain-containing protein</fullName>
    </recommendedName>
</protein>
<evidence type="ECO:0000313" key="4">
    <source>
        <dbReference type="Proteomes" id="UP000075346"/>
    </source>
</evidence>
<reference evidence="2 5" key="2">
    <citation type="submission" date="2015-12" db="EMBL/GenBank/DDBJ databases">
        <authorList>
            <person name="Tarr C.L."/>
            <person name="Gladney L.M."/>
        </authorList>
    </citation>
    <scope>NUCLEOTIDE SEQUENCE</scope>
    <source>
        <strain evidence="3 5">1048-83</strain>
        <strain evidence="2">2538-88</strain>
    </source>
</reference>
<name>A0A151KWX9_9VIBR</name>
<evidence type="ECO:0000313" key="3">
    <source>
        <dbReference type="EMBL" id="KYN89404.1"/>
    </source>
</evidence>
<dbReference type="AlphaFoldDB" id="A0A151KWX9"/>
<feature type="chain" id="PRO_5007583653" description="DUF2927 domain-containing protein" evidence="1">
    <location>
        <begin position="24"/>
        <end position="262"/>
    </location>
</feature>
<organism evidence="2 4">
    <name type="scientific">Vibrio cidicii</name>
    <dbReference type="NCBI Taxonomy" id="1763883"/>
    <lineage>
        <taxon>Bacteria</taxon>
        <taxon>Pseudomonadati</taxon>
        <taxon>Pseudomonadota</taxon>
        <taxon>Gammaproteobacteria</taxon>
        <taxon>Vibrionales</taxon>
        <taxon>Vibrionaceae</taxon>
        <taxon>Vibrio</taxon>
    </lineage>
</organism>
<evidence type="ECO:0000313" key="2">
    <source>
        <dbReference type="EMBL" id="KYN87902.1"/>
    </source>
</evidence>
<dbReference type="Proteomes" id="UP000075346">
    <property type="component" value="Unassembled WGS sequence"/>
</dbReference>
<gene>
    <name evidence="3" type="ORF">ATY35_11625</name>
    <name evidence="2" type="ORF">ATY37_15575</name>
</gene>
<dbReference type="Proteomes" id="UP000075609">
    <property type="component" value="Unassembled WGS sequence"/>
</dbReference>
<dbReference type="EMBL" id="LOBR01000039">
    <property type="protein sequence ID" value="KYN87902.1"/>
    <property type="molecule type" value="Genomic_DNA"/>
</dbReference>
<evidence type="ECO:0000313" key="5">
    <source>
        <dbReference type="Proteomes" id="UP000075609"/>
    </source>
</evidence>
<keyword evidence="5" id="KW-1185">Reference proteome</keyword>
<keyword evidence="1" id="KW-0732">Signal</keyword>
<sequence>MKITVKSLWKGFLVLLCSPALHSAPYIETWRDPKFVENAFIQVALRDEYSPGEKPIRKWQEPISIFVEHQVGDQALHNQLLQMHIAHLAQLTGLTIEVTSSRKKANVVWVFTQEANYQQVVSQWIGKASDEELASAICKAGFKQKNGAIYSGAVVIPVDKAREYGKLVACVVEEITQVLGLPNDSDEAYPSIFNDHSPEELLSPLDVVLIALLYHPEIKAGMSESEVKPVIERVLRQFEQDGTLKNAVKTAKSAELFALVGY</sequence>
<feature type="signal peptide" evidence="1">
    <location>
        <begin position="1"/>
        <end position="23"/>
    </location>
</feature>